<name>A0A9D2B459_9FIRM</name>
<reference evidence="1" key="2">
    <citation type="submission" date="2021-04" db="EMBL/GenBank/DDBJ databases">
        <authorList>
            <person name="Gilroy R."/>
        </authorList>
    </citation>
    <scope>NUCLEOTIDE SEQUENCE</scope>
    <source>
        <strain evidence="1">ChiSjej1B19-8411</strain>
    </source>
</reference>
<reference evidence="1" key="1">
    <citation type="journal article" date="2021" name="PeerJ">
        <title>Extensive microbial diversity within the chicken gut microbiome revealed by metagenomics and culture.</title>
        <authorList>
            <person name="Gilroy R."/>
            <person name="Ravi A."/>
            <person name="Getino M."/>
            <person name="Pursley I."/>
            <person name="Horton D.L."/>
            <person name="Alikhan N.F."/>
            <person name="Baker D."/>
            <person name="Gharbi K."/>
            <person name="Hall N."/>
            <person name="Watson M."/>
            <person name="Adriaenssens E.M."/>
            <person name="Foster-Nyarko E."/>
            <person name="Jarju S."/>
            <person name="Secka A."/>
            <person name="Antonio M."/>
            <person name="Oren A."/>
            <person name="Chaudhuri R.R."/>
            <person name="La Ragione R."/>
            <person name="Hildebrand F."/>
            <person name="Pallen M.J."/>
        </authorList>
    </citation>
    <scope>NUCLEOTIDE SEQUENCE</scope>
    <source>
        <strain evidence="1">ChiSjej1B19-8411</strain>
    </source>
</reference>
<protein>
    <submittedName>
        <fullName evidence="1">YkgJ family cysteine cluster protein</fullName>
    </submittedName>
</protein>
<dbReference type="EMBL" id="DXEX01000258">
    <property type="protein sequence ID" value="HIX60460.1"/>
    <property type="molecule type" value="Genomic_DNA"/>
</dbReference>
<evidence type="ECO:0000313" key="2">
    <source>
        <dbReference type="Proteomes" id="UP000886817"/>
    </source>
</evidence>
<dbReference type="PANTHER" id="PTHR35866:SF1">
    <property type="entry name" value="YKGJ FAMILY CYSTEINE CLUSTER PROTEIN"/>
    <property type="match status" value="1"/>
</dbReference>
<dbReference type="InterPro" id="IPR005358">
    <property type="entry name" value="Puta_zinc/iron-chelating_dom"/>
</dbReference>
<dbReference type="Pfam" id="PF03692">
    <property type="entry name" value="CxxCxxCC"/>
    <property type="match status" value="1"/>
</dbReference>
<dbReference type="AlphaFoldDB" id="A0A9D2B459"/>
<dbReference type="PANTHER" id="PTHR35866">
    <property type="entry name" value="PUTATIVE-RELATED"/>
    <property type="match status" value="1"/>
</dbReference>
<accession>A0A9D2B459</accession>
<gene>
    <name evidence="1" type="ORF">IAA45_12205</name>
</gene>
<dbReference type="Proteomes" id="UP000886817">
    <property type="component" value="Unassembled WGS sequence"/>
</dbReference>
<evidence type="ECO:0000313" key="1">
    <source>
        <dbReference type="EMBL" id="HIX60460.1"/>
    </source>
</evidence>
<comment type="caution">
    <text evidence="1">The sequence shown here is derived from an EMBL/GenBank/DDBJ whole genome shotgun (WGS) entry which is preliminary data.</text>
</comment>
<proteinExistence type="predicted"/>
<organism evidence="1 2">
    <name type="scientific">Candidatus Blautia gallistercoris</name>
    <dbReference type="NCBI Taxonomy" id="2838490"/>
    <lineage>
        <taxon>Bacteria</taxon>
        <taxon>Bacillati</taxon>
        <taxon>Bacillota</taxon>
        <taxon>Clostridia</taxon>
        <taxon>Lachnospirales</taxon>
        <taxon>Lachnospiraceae</taxon>
        <taxon>Blautia</taxon>
    </lineage>
</organism>
<sequence length="221" mass="25848">MFREVDLEEISDGKLYGSNDMVRADCFGCQGCSQCCCGMGESIILDPLDVHRLCSNLHMNLDAMVERHLELHVVDGLILPNLRMDGPQAACTFLDGEGRCAIHSFRPGICRIFPLGRYYEDRSFQYFLQVQECPKKNRGKIKIKKWIDMPDTKRYETFVSDWHYFLRDLQESLEEAGEVRRKTSCMYVLQNFYARSFEEGDFYLQFYERLKQAEEVLGLKK</sequence>